<organism evidence="10">
    <name type="scientific">freshwater metagenome</name>
    <dbReference type="NCBI Taxonomy" id="449393"/>
    <lineage>
        <taxon>unclassified sequences</taxon>
        <taxon>metagenomes</taxon>
        <taxon>ecological metagenomes</taxon>
    </lineage>
</organism>
<evidence type="ECO:0000256" key="5">
    <source>
        <dbReference type="ARBA" id="ARBA00023186"/>
    </source>
</evidence>
<dbReference type="GO" id="GO:0003755">
    <property type="term" value="F:peptidyl-prolyl cis-trans isomerase activity"/>
    <property type="evidence" value="ECO:0007669"/>
    <property type="project" value="UniProtKB-KW"/>
</dbReference>
<evidence type="ECO:0000313" key="10">
    <source>
        <dbReference type="EMBL" id="CAB5036464.1"/>
    </source>
</evidence>
<feature type="domain" description="Trigger factor ribosome-binding bacterial" evidence="7">
    <location>
        <begin position="1"/>
        <end position="144"/>
    </location>
</feature>
<dbReference type="EC" id="5.2.1.8" evidence="3"/>
<dbReference type="EMBL" id="CAFBPZ010000020">
    <property type="protein sequence ID" value="CAB5036464.1"/>
    <property type="molecule type" value="Genomic_DNA"/>
</dbReference>
<dbReference type="InterPro" id="IPR008880">
    <property type="entry name" value="Trigger_fac_C"/>
</dbReference>
<dbReference type="EMBL" id="CAFBMC010000020">
    <property type="protein sequence ID" value="CAB4893728.1"/>
    <property type="molecule type" value="Genomic_DNA"/>
</dbReference>
<evidence type="ECO:0000259" key="7">
    <source>
        <dbReference type="Pfam" id="PF05697"/>
    </source>
</evidence>
<dbReference type="InterPro" id="IPR005215">
    <property type="entry name" value="Trig_fac"/>
</dbReference>
<comment type="similarity">
    <text evidence="2">Belongs to the FKBP-type PPIase family. Tig subfamily.</text>
</comment>
<dbReference type="Pfam" id="PF05697">
    <property type="entry name" value="Trigger_N"/>
    <property type="match status" value="1"/>
</dbReference>
<evidence type="ECO:0000256" key="1">
    <source>
        <dbReference type="ARBA" id="ARBA00000971"/>
    </source>
</evidence>
<dbReference type="Gene3D" id="3.30.70.1050">
    <property type="entry name" value="Trigger factor ribosome-binding domain"/>
    <property type="match status" value="1"/>
</dbReference>
<evidence type="ECO:0000256" key="6">
    <source>
        <dbReference type="ARBA" id="ARBA00023235"/>
    </source>
</evidence>
<sequence length="431" mass="47228">MKSTVETLSPTRIKLVIEVPFDELKESFDEAYATIGKQVVVPGFRKGKVPARVIEQRFGRGAVLDEAVNNAVPKAYDEALRENNIVPVARPDIEVTDIKDGELLAFTAEVDVRPEFELPAYDTVKVEVANATPTDEDVETQLTSLRTRFATLKDVDRAAIDGDVLLVDLAGETPEGDSVDDLVGNALSYELGTDGMLPGFDEAVRGAVKDGEVTFSFTPQNGDWTGVDLVVHVKVQSVRERELPELNDDFAQLASEFDTVEELRSDVATRLIRMKQLQQADEAREKTHEALLALIDIPLPEGVIKAEVEDHFSDGHAGDDTHRSQVEEQARTGLKSQFILDKIAEIEEISVGETELSAWLMQNAPRYGMAPDQFAQALMSANQVPMAIQDIRRGKALAAAMKQVSIVDADGNVVDLAILETDLNPGFTEAE</sequence>
<gene>
    <name evidence="9" type="ORF">UFOPK3495_00559</name>
    <name evidence="10" type="ORF">UFOPK4237_00474</name>
</gene>
<proteinExistence type="inferred from homology"/>
<dbReference type="AlphaFoldDB" id="A0A6J7S5A3"/>
<dbReference type="InterPro" id="IPR027304">
    <property type="entry name" value="Trigger_fact/SurA_dom_sf"/>
</dbReference>
<dbReference type="HAMAP" id="MF_00303">
    <property type="entry name" value="Trigger_factor_Tig"/>
    <property type="match status" value="1"/>
</dbReference>
<dbReference type="SUPFAM" id="SSF54534">
    <property type="entry name" value="FKBP-like"/>
    <property type="match status" value="1"/>
</dbReference>
<accession>A0A6J7S5A3</accession>
<feature type="domain" description="Trigger factor C-terminal" evidence="8">
    <location>
        <begin position="259"/>
        <end position="400"/>
    </location>
</feature>
<dbReference type="Gene3D" id="3.10.50.40">
    <property type="match status" value="1"/>
</dbReference>
<dbReference type="PIRSF" id="PIRSF003095">
    <property type="entry name" value="Trigger_factor"/>
    <property type="match status" value="1"/>
</dbReference>
<keyword evidence="5" id="KW-0143">Chaperone</keyword>
<keyword evidence="4" id="KW-0697">Rotamase</keyword>
<reference evidence="10" key="1">
    <citation type="submission" date="2020-05" db="EMBL/GenBank/DDBJ databases">
        <authorList>
            <person name="Chiriac C."/>
            <person name="Salcher M."/>
            <person name="Ghai R."/>
            <person name="Kavagutti S V."/>
        </authorList>
    </citation>
    <scope>NUCLEOTIDE SEQUENCE</scope>
</reference>
<name>A0A6J7S5A3_9ZZZZ</name>
<dbReference type="NCBIfam" id="TIGR00115">
    <property type="entry name" value="tig"/>
    <property type="match status" value="1"/>
</dbReference>
<evidence type="ECO:0000313" key="9">
    <source>
        <dbReference type="EMBL" id="CAB4893728.1"/>
    </source>
</evidence>
<dbReference type="GO" id="GO:0015031">
    <property type="term" value="P:protein transport"/>
    <property type="evidence" value="ECO:0007669"/>
    <property type="project" value="InterPro"/>
</dbReference>
<dbReference type="Pfam" id="PF05698">
    <property type="entry name" value="Trigger_C"/>
    <property type="match status" value="1"/>
</dbReference>
<dbReference type="GO" id="GO:0044183">
    <property type="term" value="F:protein folding chaperone"/>
    <property type="evidence" value="ECO:0007669"/>
    <property type="project" value="TreeGrafter"/>
</dbReference>
<dbReference type="GO" id="GO:0043022">
    <property type="term" value="F:ribosome binding"/>
    <property type="evidence" value="ECO:0007669"/>
    <property type="project" value="TreeGrafter"/>
</dbReference>
<dbReference type="InterPro" id="IPR037041">
    <property type="entry name" value="Trigger_fac_C_sf"/>
</dbReference>
<dbReference type="InterPro" id="IPR046357">
    <property type="entry name" value="PPIase_dom_sf"/>
</dbReference>
<keyword evidence="6" id="KW-0413">Isomerase</keyword>
<dbReference type="SUPFAM" id="SSF109998">
    <property type="entry name" value="Triger factor/SurA peptide-binding domain-like"/>
    <property type="match status" value="1"/>
</dbReference>
<evidence type="ECO:0000256" key="4">
    <source>
        <dbReference type="ARBA" id="ARBA00023110"/>
    </source>
</evidence>
<dbReference type="Gene3D" id="1.10.3120.10">
    <property type="entry name" value="Trigger factor, C-terminal domain"/>
    <property type="match status" value="1"/>
</dbReference>
<dbReference type="InterPro" id="IPR036611">
    <property type="entry name" value="Trigger_fac_ribosome-bd_sf"/>
</dbReference>
<evidence type="ECO:0000256" key="3">
    <source>
        <dbReference type="ARBA" id="ARBA00013194"/>
    </source>
</evidence>
<dbReference type="PANTHER" id="PTHR30560:SF3">
    <property type="entry name" value="TRIGGER FACTOR-LIKE PROTEIN TIG, CHLOROPLASTIC"/>
    <property type="match status" value="1"/>
</dbReference>
<dbReference type="GO" id="GO:0043335">
    <property type="term" value="P:protein unfolding"/>
    <property type="evidence" value="ECO:0007669"/>
    <property type="project" value="TreeGrafter"/>
</dbReference>
<evidence type="ECO:0000256" key="2">
    <source>
        <dbReference type="ARBA" id="ARBA00005464"/>
    </source>
</evidence>
<dbReference type="PANTHER" id="PTHR30560">
    <property type="entry name" value="TRIGGER FACTOR CHAPERONE AND PEPTIDYL-PROLYL CIS/TRANS ISOMERASE"/>
    <property type="match status" value="1"/>
</dbReference>
<comment type="catalytic activity">
    <reaction evidence="1">
        <text>[protein]-peptidylproline (omega=180) = [protein]-peptidylproline (omega=0)</text>
        <dbReference type="Rhea" id="RHEA:16237"/>
        <dbReference type="Rhea" id="RHEA-COMP:10747"/>
        <dbReference type="Rhea" id="RHEA-COMP:10748"/>
        <dbReference type="ChEBI" id="CHEBI:83833"/>
        <dbReference type="ChEBI" id="CHEBI:83834"/>
        <dbReference type="EC" id="5.2.1.8"/>
    </reaction>
</comment>
<dbReference type="InterPro" id="IPR008881">
    <property type="entry name" value="Trigger_fac_ribosome-bd_bac"/>
</dbReference>
<protein>
    <recommendedName>
        <fullName evidence="3">peptidylprolyl isomerase</fullName>
        <ecNumber evidence="3">5.2.1.8</ecNumber>
    </recommendedName>
</protein>
<dbReference type="GO" id="GO:0051083">
    <property type="term" value="P:'de novo' cotranslational protein folding"/>
    <property type="evidence" value="ECO:0007669"/>
    <property type="project" value="TreeGrafter"/>
</dbReference>
<evidence type="ECO:0000259" key="8">
    <source>
        <dbReference type="Pfam" id="PF05698"/>
    </source>
</evidence>
<dbReference type="SUPFAM" id="SSF102735">
    <property type="entry name" value="Trigger factor ribosome-binding domain"/>
    <property type="match status" value="1"/>
</dbReference>